<dbReference type="Pfam" id="PF12680">
    <property type="entry name" value="SnoaL_2"/>
    <property type="match status" value="1"/>
</dbReference>
<evidence type="ECO:0000259" key="2">
    <source>
        <dbReference type="Pfam" id="PF12680"/>
    </source>
</evidence>
<dbReference type="PROSITE" id="PS51257">
    <property type="entry name" value="PROKAR_LIPOPROTEIN"/>
    <property type="match status" value="1"/>
</dbReference>
<dbReference type="EMBL" id="FOMH01000002">
    <property type="protein sequence ID" value="SFC76771.1"/>
    <property type="molecule type" value="Genomic_DNA"/>
</dbReference>
<proteinExistence type="predicted"/>
<dbReference type="Gene3D" id="3.10.450.50">
    <property type="match status" value="1"/>
</dbReference>
<evidence type="ECO:0000313" key="4">
    <source>
        <dbReference type="Proteomes" id="UP000199672"/>
    </source>
</evidence>
<evidence type="ECO:0000256" key="1">
    <source>
        <dbReference type="SAM" id="SignalP"/>
    </source>
</evidence>
<dbReference type="RefSeq" id="WP_091491038.1">
    <property type="nucleotide sequence ID" value="NZ_FOMH01000002.1"/>
</dbReference>
<protein>
    <submittedName>
        <fullName evidence="3">Ketosteroid isomerase-related protein</fullName>
    </submittedName>
</protein>
<sequence length="154" mass="17854">MKNILIVLIILISFSSCNNVKSEKMTPVSSSENEKLVKEYFELFNQHKWKEMAEMYVENAEFKDPSLGNGIVKQSHQQIITKYTELSDMFPDVHDKILQIYPSGEKHIIVEFVSTGTAPDKSKFELPICTIFTIENGKITKDFTYYDNFEEPQE</sequence>
<dbReference type="GO" id="GO:0016853">
    <property type="term" value="F:isomerase activity"/>
    <property type="evidence" value="ECO:0007669"/>
    <property type="project" value="UniProtKB-KW"/>
</dbReference>
<feature type="chain" id="PRO_5011612052" evidence="1">
    <location>
        <begin position="19"/>
        <end position="154"/>
    </location>
</feature>
<accession>A0A1I1LUL0</accession>
<keyword evidence="1" id="KW-0732">Signal</keyword>
<organism evidence="3 4">
    <name type="scientific">Flavobacterium phragmitis</name>
    <dbReference type="NCBI Taxonomy" id="739143"/>
    <lineage>
        <taxon>Bacteria</taxon>
        <taxon>Pseudomonadati</taxon>
        <taxon>Bacteroidota</taxon>
        <taxon>Flavobacteriia</taxon>
        <taxon>Flavobacteriales</taxon>
        <taxon>Flavobacteriaceae</taxon>
        <taxon>Flavobacterium</taxon>
    </lineage>
</organism>
<dbReference type="SUPFAM" id="SSF54427">
    <property type="entry name" value="NTF2-like"/>
    <property type="match status" value="1"/>
</dbReference>
<dbReference type="AlphaFoldDB" id="A0A1I1LUL0"/>
<feature type="signal peptide" evidence="1">
    <location>
        <begin position="1"/>
        <end position="18"/>
    </location>
</feature>
<dbReference type="Proteomes" id="UP000199672">
    <property type="component" value="Unassembled WGS sequence"/>
</dbReference>
<dbReference type="InterPro" id="IPR037401">
    <property type="entry name" value="SnoaL-like"/>
</dbReference>
<keyword evidence="4" id="KW-1185">Reference proteome</keyword>
<dbReference type="STRING" id="739143.SAMN05216297_102208"/>
<evidence type="ECO:0000313" key="3">
    <source>
        <dbReference type="EMBL" id="SFC76771.1"/>
    </source>
</evidence>
<dbReference type="InterPro" id="IPR032710">
    <property type="entry name" value="NTF2-like_dom_sf"/>
</dbReference>
<name>A0A1I1LUL0_9FLAO</name>
<keyword evidence="3" id="KW-0413">Isomerase</keyword>
<dbReference type="OrthoDB" id="129343at2"/>
<gene>
    <name evidence="3" type="ORF">SAMN05216297_102208</name>
</gene>
<reference evidence="4" key="1">
    <citation type="submission" date="2016-10" db="EMBL/GenBank/DDBJ databases">
        <authorList>
            <person name="Varghese N."/>
            <person name="Submissions S."/>
        </authorList>
    </citation>
    <scope>NUCLEOTIDE SEQUENCE [LARGE SCALE GENOMIC DNA]</scope>
    <source>
        <strain evidence="4">CGMCC 1.10370</strain>
    </source>
</reference>
<feature type="domain" description="SnoaL-like" evidence="2">
    <location>
        <begin position="37"/>
        <end position="140"/>
    </location>
</feature>